<feature type="region of interest" description="Disordered" evidence="4">
    <location>
        <begin position="221"/>
        <end position="246"/>
    </location>
</feature>
<keyword evidence="8" id="KW-1185">Reference proteome</keyword>
<protein>
    <submittedName>
        <fullName evidence="7">Two component transcriptional regulator, LuxR family</fullName>
    </submittedName>
</protein>
<dbReference type="PANTHER" id="PTHR43214:SF43">
    <property type="entry name" value="TWO-COMPONENT RESPONSE REGULATOR"/>
    <property type="match status" value="1"/>
</dbReference>
<evidence type="ECO:0000259" key="5">
    <source>
        <dbReference type="PROSITE" id="PS50043"/>
    </source>
</evidence>
<dbReference type="GO" id="GO:0000160">
    <property type="term" value="P:phosphorelay signal transduction system"/>
    <property type="evidence" value="ECO:0007669"/>
    <property type="project" value="InterPro"/>
</dbReference>
<dbReference type="OrthoDB" id="191163at2"/>
<dbReference type="InterPro" id="IPR001789">
    <property type="entry name" value="Sig_transdc_resp-reg_receiver"/>
</dbReference>
<dbReference type="eggNOG" id="COG2197">
    <property type="taxonomic scope" value="Bacteria"/>
</dbReference>
<feature type="domain" description="Response regulatory" evidence="6">
    <location>
        <begin position="6"/>
        <end position="122"/>
    </location>
</feature>
<evidence type="ECO:0000256" key="4">
    <source>
        <dbReference type="SAM" id="MobiDB-lite"/>
    </source>
</evidence>
<evidence type="ECO:0000313" key="8">
    <source>
        <dbReference type="Proteomes" id="UP000007013"/>
    </source>
</evidence>
<sequence>MTSALTVLVIDDHPATREGLRAAIDAQRDLRVVGEAATWQEARRLAAELRPDVMVLDLNLPDGNGWTLVEQLKAADALPPTLVLSVCDEQLYARRLLRAGAGGYLMKDEPMETILRAIREVREGRIIASATITNSLLSEALGMREDEPPAEAHDGNLAELSDRELQIFALLGRGLRNKEIAARLRLSEKTVATYKVRLMSKLGVRTTPALIEHYRRWNTAGENGAASRAVEPGLKPESDAESAAPR</sequence>
<dbReference type="InterPro" id="IPR016032">
    <property type="entry name" value="Sig_transdc_resp-reg_C-effctor"/>
</dbReference>
<reference evidence="7 8" key="1">
    <citation type="journal article" date="2011" name="J. Bacteriol.">
        <title>Genome sequence of the verrucomicrobium Opitutus terrae PB90-1, an abundant inhabitant of rice paddy soil ecosystems.</title>
        <authorList>
            <person name="van Passel M.W."/>
            <person name="Kant R."/>
            <person name="Palva A."/>
            <person name="Copeland A."/>
            <person name="Lucas S."/>
            <person name="Lapidus A."/>
            <person name="Glavina del Rio T."/>
            <person name="Pitluck S."/>
            <person name="Goltsman E."/>
            <person name="Clum A."/>
            <person name="Sun H."/>
            <person name="Schmutz J."/>
            <person name="Larimer F.W."/>
            <person name="Land M.L."/>
            <person name="Hauser L."/>
            <person name="Kyrpides N."/>
            <person name="Mikhailova N."/>
            <person name="Richardson P.P."/>
            <person name="Janssen P.H."/>
            <person name="de Vos W.M."/>
            <person name="Smidt H."/>
        </authorList>
    </citation>
    <scope>NUCLEOTIDE SEQUENCE [LARGE SCALE GENOMIC DNA]</scope>
    <source>
        <strain evidence="8">DSM 11246 / JCM 15787 / PB90-1</strain>
    </source>
</reference>
<dbReference type="InterPro" id="IPR039420">
    <property type="entry name" value="WalR-like"/>
</dbReference>
<keyword evidence="1 3" id="KW-0597">Phosphoprotein</keyword>
<dbReference type="PROSITE" id="PS50110">
    <property type="entry name" value="RESPONSE_REGULATORY"/>
    <property type="match status" value="1"/>
</dbReference>
<dbReference type="CDD" id="cd17535">
    <property type="entry name" value="REC_NarL-like"/>
    <property type="match status" value="1"/>
</dbReference>
<dbReference type="PROSITE" id="PS00622">
    <property type="entry name" value="HTH_LUXR_1"/>
    <property type="match status" value="1"/>
</dbReference>
<evidence type="ECO:0000256" key="2">
    <source>
        <dbReference type="ARBA" id="ARBA00023125"/>
    </source>
</evidence>
<dbReference type="SMART" id="SM00421">
    <property type="entry name" value="HTH_LUXR"/>
    <property type="match status" value="1"/>
</dbReference>
<dbReference type="PRINTS" id="PR00038">
    <property type="entry name" value="HTHLUXR"/>
</dbReference>
<evidence type="ECO:0000256" key="1">
    <source>
        <dbReference type="ARBA" id="ARBA00022553"/>
    </source>
</evidence>
<dbReference type="Pfam" id="PF00072">
    <property type="entry name" value="Response_reg"/>
    <property type="match status" value="1"/>
</dbReference>
<dbReference type="GO" id="GO:0006355">
    <property type="term" value="P:regulation of DNA-templated transcription"/>
    <property type="evidence" value="ECO:0007669"/>
    <property type="project" value="InterPro"/>
</dbReference>
<evidence type="ECO:0000259" key="6">
    <source>
        <dbReference type="PROSITE" id="PS50110"/>
    </source>
</evidence>
<dbReference type="PANTHER" id="PTHR43214">
    <property type="entry name" value="TWO-COMPONENT RESPONSE REGULATOR"/>
    <property type="match status" value="1"/>
</dbReference>
<dbReference type="KEGG" id="ote:Oter_4250"/>
<dbReference type="STRING" id="452637.Oter_4250"/>
<dbReference type="InterPro" id="IPR000792">
    <property type="entry name" value="Tscrpt_reg_LuxR_C"/>
</dbReference>
<proteinExistence type="predicted"/>
<evidence type="ECO:0000256" key="3">
    <source>
        <dbReference type="PROSITE-ProRule" id="PRU00169"/>
    </source>
</evidence>
<dbReference type="EMBL" id="CP001032">
    <property type="protein sequence ID" value="ACB77523.1"/>
    <property type="molecule type" value="Genomic_DNA"/>
</dbReference>
<keyword evidence="2" id="KW-0238">DNA-binding</keyword>
<dbReference type="PROSITE" id="PS50043">
    <property type="entry name" value="HTH_LUXR_2"/>
    <property type="match status" value="1"/>
</dbReference>
<dbReference type="RefSeq" id="WP_012377051.1">
    <property type="nucleotide sequence ID" value="NC_010571.1"/>
</dbReference>
<dbReference type="SMART" id="SM00448">
    <property type="entry name" value="REC"/>
    <property type="match status" value="1"/>
</dbReference>
<dbReference type="InterPro" id="IPR011006">
    <property type="entry name" value="CheY-like_superfamily"/>
</dbReference>
<dbReference type="CDD" id="cd06170">
    <property type="entry name" value="LuxR_C_like"/>
    <property type="match status" value="1"/>
</dbReference>
<dbReference type="GO" id="GO:0003677">
    <property type="term" value="F:DNA binding"/>
    <property type="evidence" value="ECO:0007669"/>
    <property type="project" value="UniProtKB-KW"/>
</dbReference>
<feature type="modified residue" description="4-aspartylphosphate" evidence="3">
    <location>
        <position position="57"/>
    </location>
</feature>
<organism evidence="7 8">
    <name type="scientific">Opitutus terrae (strain DSM 11246 / JCM 15787 / PB90-1)</name>
    <dbReference type="NCBI Taxonomy" id="452637"/>
    <lineage>
        <taxon>Bacteria</taxon>
        <taxon>Pseudomonadati</taxon>
        <taxon>Verrucomicrobiota</taxon>
        <taxon>Opitutia</taxon>
        <taxon>Opitutales</taxon>
        <taxon>Opitutaceae</taxon>
        <taxon>Opitutus</taxon>
    </lineage>
</organism>
<accession>B1ZP37</accession>
<gene>
    <name evidence="7" type="ordered locus">Oter_4250</name>
</gene>
<dbReference type="Pfam" id="PF00196">
    <property type="entry name" value="GerE"/>
    <property type="match status" value="1"/>
</dbReference>
<feature type="domain" description="HTH luxR-type" evidence="5">
    <location>
        <begin position="153"/>
        <end position="218"/>
    </location>
</feature>
<dbReference type="Gene3D" id="3.40.50.2300">
    <property type="match status" value="1"/>
</dbReference>
<dbReference type="InterPro" id="IPR058245">
    <property type="entry name" value="NreC/VraR/RcsB-like_REC"/>
</dbReference>
<dbReference type="HOGENOM" id="CLU_000445_90_1_0"/>
<dbReference type="AlphaFoldDB" id="B1ZP37"/>
<dbReference type="SUPFAM" id="SSF46894">
    <property type="entry name" value="C-terminal effector domain of the bipartite response regulators"/>
    <property type="match status" value="1"/>
</dbReference>
<dbReference type="SUPFAM" id="SSF52172">
    <property type="entry name" value="CheY-like"/>
    <property type="match status" value="1"/>
</dbReference>
<name>B1ZP37_OPITP</name>
<dbReference type="Proteomes" id="UP000007013">
    <property type="component" value="Chromosome"/>
</dbReference>
<evidence type="ECO:0000313" key="7">
    <source>
        <dbReference type="EMBL" id="ACB77523.1"/>
    </source>
</evidence>